<dbReference type="GO" id="GO:0016020">
    <property type="term" value="C:membrane"/>
    <property type="evidence" value="ECO:0007669"/>
    <property type="project" value="UniProtKB-SubCell"/>
</dbReference>
<evidence type="ECO:0000256" key="1">
    <source>
        <dbReference type="ARBA" id="ARBA00004141"/>
    </source>
</evidence>
<dbReference type="PROSITE" id="PS00236">
    <property type="entry name" value="NEUROTR_ION_CHANNEL"/>
    <property type="match status" value="1"/>
</dbReference>
<evidence type="ECO:0000259" key="4">
    <source>
        <dbReference type="Pfam" id="PF02931"/>
    </source>
</evidence>
<accession>A0A914YJ70</accession>
<comment type="similarity">
    <text evidence="3">Belongs to the ligand-gated ion channel (TC 1.A.9) family.</text>
</comment>
<evidence type="ECO:0000313" key="5">
    <source>
        <dbReference type="Proteomes" id="UP000887577"/>
    </source>
</evidence>
<dbReference type="InterPro" id="IPR006201">
    <property type="entry name" value="Neur_channel"/>
</dbReference>
<name>A0A914YJ70_9BILA</name>
<dbReference type="InterPro" id="IPR018000">
    <property type="entry name" value="Neurotransmitter_ion_chnl_CS"/>
</dbReference>
<keyword evidence="3" id="KW-0813">Transport</keyword>
<dbReference type="Proteomes" id="UP000887577">
    <property type="component" value="Unplaced"/>
</dbReference>
<dbReference type="GO" id="GO:0004888">
    <property type="term" value="F:transmembrane signaling receptor activity"/>
    <property type="evidence" value="ECO:0007669"/>
    <property type="project" value="InterPro"/>
</dbReference>
<reference evidence="6" key="1">
    <citation type="submission" date="2022-11" db="UniProtKB">
        <authorList>
            <consortium name="WormBaseParasite"/>
        </authorList>
    </citation>
    <scope>IDENTIFICATION</scope>
</reference>
<dbReference type="InterPro" id="IPR006202">
    <property type="entry name" value="Neur_chan_lig-bd"/>
</dbReference>
<keyword evidence="2" id="KW-0472">Membrane</keyword>
<protein>
    <submittedName>
        <fullName evidence="6">Neurotransmitter-gated ion-channel ligand-binding domain-containing protein</fullName>
    </submittedName>
</protein>
<dbReference type="Gene3D" id="2.70.170.10">
    <property type="entry name" value="Neurotransmitter-gated ion-channel ligand-binding domain"/>
    <property type="match status" value="1"/>
</dbReference>
<keyword evidence="3" id="KW-0407">Ion channel</keyword>
<dbReference type="PRINTS" id="PR00252">
    <property type="entry name" value="NRIONCHANNEL"/>
</dbReference>
<feature type="domain" description="Neurotransmitter-gated ion-channel ligand-binding" evidence="4">
    <location>
        <begin position="18"/>
        <end position="169"/>
    </location>
</feature>
<evidence type="ECO:0000313" key="6">
    <source>
        <dbReference type="WBParaSite" id="PSU_v2.g18884.t1"/>
    </source>
</evidence>
<dbReference type="PANTHER" id="PTHR18945">
    <property type="entry name" value="NEUROTRANSMITTER GATED ION CHANNEL"/>
    <property type="match status" value="1"/>
</dbReference>
<evidence type="ECO:0000256" key="2">
    <source>
        <dbReference type="ARBA" id="ARBA00023136"/>
    </source>
</evidence>
<dbReference type="SUPFAM" id="SSF63712">
    <property type="entry name" value="Nicotinic receptor ligand binding domain-like"/>
    <property type="match status" value="1"/>
</dbReference>
<dbReference type="WBParaSite" id="PSU_v2.g18884.t1">
    <property type="protein sequence ID" value="PSU_v2.g18884.t1"/>
    <property type="gene ID" value="PSU_v2.g18884"/>
</dbReference>
<dbReference type="AlphaFoldDB" id="A0A914YJ70"/>
<proteinExistence type="inferred from homology"/>
<dbReference type="GO" id="GO:0005230">
    <property type="term" value="F:extracellular ligand-gated monoatomic ion channel activity"/>
    <property type="evidence" value="ECO:0007669"/>
    <property type="project" value="InterPro"/>
</dbReference>
<comment type="subcellular location">
    <subcellularLocation>
        <location evidence="1">Membrane</location>
        <topology evidence="1">Multi-pass membrane protein</topology>
    </subcellularLocation>
</comment>
<sequence length="176" mass="20677">MINVSDLYKIIPKVLKFSLDPDEYHGINTTILPHEVLWLPDTVVYNSVVMNPDETERHMNIRADSLRPEGKRGALMSFLYPAMYTVTCRLNIRYFPYDQQNCTLTISSWTNSKSALDYYADENVNLASYISNEEWEVISFKVYRHEYKYACCPEPWVILEASIVIRRKPLYYVVNL</sequence>
<keyword evidence="3" id="KW-0406">Ion transport</keyword>
<keyword evidence="5" id="KW-1185">Reference proteome</keyword>
<dbReference type="Pfam" id="PF02931">
    <property type="entry name" value="Neur_chan_LBD"/>
    <property type="match status" value="1"/>
</dbReference>
<organism evidence="5 6">
    <name type="scientific">Panagrolaimus superbus</name>
    <dbReference type="NCBI Taxonomy" id="310955"/>
    <lineage>
        <taxon>Eukaryota</taxon>
        <taxon>Metazoa</taxon>
        <taxon>Ecdysozoa</taxon>
        <taxon>Nematoda</taxon>
        <taxon>Chromadorea</taxon>
        <taxon>Rhabditida</taxon>
        <taxon>Tylenchina</taxon>
        <taxon>Panagrolaimomorpha</taxon>
        <taxon>Panagrolaimoidea</taxon>
        <taxon>Panagrolaimidae</taxon>
        <taxon>Panagrolaimus</taxon>
    </lineage>
</organism>
<evidence type="ECO:0000256" key="3">
    <source>
        <dbReference type="RuleBase" id="RU000687"/>
    </source>
</evidence>
<dbReference type="InterPro" id="IPR036734">
    <property type="entry name" value="Neur_chan_lig-bd_sf"/>
</dbReference>